<dbReference type="SUPFAM" id="SSF51055">
    <property type="entry name" value="Carbohydrate binding domain"/>
    <property type="match status" value="1"/>
</dbReference>
<sequence>MSIINRPDYKIFANDAKTGETETFPDLLRGWGVTIDRTAGKPPMEWFNAIGKRADEWLMYLSQRGLPEWDVAVDYPQHAVVQHAGKFYSAKKQTRGQRPDQSQNEWMLFSDAIGIRNASTTQPGIVQLSNATDSNSETESATPRA</sequence>
<dbReference type="CDD" id="cd12215">
    <property type="entry name" value="ChiC_BD"/>
    <property type="match status" value="1"/>
</dbReference>
<dbReference type="RefSeq" id="WP_273577618.1">
    <property type="nucleotide sequence ID" value="NZ_JAQRFN010000053.1"/>
</dbReference>
<dbReference type="Gene3D" id="2.10.10.20">
    <property type="entry name" value="Carbohydrate-binding module superfamily 5/12"/>
    <property type="match status" value="1"/>
</dbReference>
<evidence type="ECO:0000313" key="1">
    <source>
        <dbReference type="EMBL" id="MDC9598932.1"/>
    </source>
</evidence>
<organism evidence="1 2">
    <name type="scientific">Xenorhabdus anantnagensis</name>
    <dbReference type="NCBI Taxonomy" id="3025875"/>
    <lineage>
        <taxon>Bacteria</taxon>
        <taxon>Pseudomonadati</taxon>
        <taxon>Pseudomonadota</taxon>
        <taxon>Gammaproteobacteria</taxon>
        <taxon>Enterobacterales</taxon>
        <taxon>Morganellaceae</taxon>
        <taxon>Xenorhabdus</taxon>
    </lineage>
</organism>
<proteinExistence type="predicted"/>
<dbReference type="Pfam" id="PF03406">
    <property type="entry name" value="Phage_fiber_2"/>
    <property type="match status" value="1"/>
</dbReference>
<feature type="non-terminal residue" evidence="1">
    <location>
        <position position="145"/>
    </location>
</feature>
<gene>
    <name evidence="1" type="ORF">PSI14_19380</name>
</gene>
<keyword evidence="2" id="KW-1185">Reference proteome</keyword>
<reference evidence="1 2" key="1">
    <citation type="submission" date="2023-02" db="EMBL/GenBank/DDBJ databases">
        <title>Entomopathogenic bacteria.</title>
        <authorList>
            <person name="Machado R.A."/>
        </authorList>
    </citation>
    <scope>NUCLEOTIDE SEQUENCE [LARGE SCALE GENOMIC DNA]</scope>
    <source>
        <strain evidence="1 2">XENO-2</strain>
    </source>
</reference>
<evidence type="ECO:0000313" key="2">
    <source>
        <dbReference type="Proteomes" id="UP001220225"/>
    </source>
</evidence>
<dbReference type="Proteomes" id="UP001220225">
    <property type="component" value="Unassembled WGS sequence"/>
</dbReference>
<protein>
    <submittedName>
        <fullName evidence="1">Tail fiber protein</fullName>
    </submittedName>
</protein>
<name>A0ABT5LWZ6_9GAMM</name>
<dbReference type="EMBL" id="JAQRFN010000053">
    <property type="protein sequence ID" value="MDC9598932.1"/>
    <property type="molecule type" value="Genomic_DNA"/>
</dbReference>
<dbReference type="InterPro" id="IPR005068">
    <property type="entry name" value="Phage_lambda_Stf-r2"/>
</dbReference>
<comment type="caution">
    <text evidence="1">The sequence shown here is derived from an EMBL/GenBank/DDBJ whole genome shotgun (WGS) entry which is preliminary data.</text>
</comment>
<accession>A0ABT5LWZ6</accession>
<dbReference type="InterPro" id="IPR036573">
    <property type="entry name" value="CBM_sf_5/12"/>
</dbReference>